<keyword evidence="7" id="KW-1185">Reference proteome</keyword>
<evidence type="ECO:0000313" key="6">
    <source>
        <dbReference type="EnsemblMetazoa" id="tetur32g01810.1"/>
    </source>
</evidence>
<keyword evidence="4" id="KW-0175">Coiled coil</keyword>
<dbReference type="Proteomes" id="UP000015104">
    <property type="component" value="Unassembled WGS sequence"/>
</dbReference>
<evidence type="ECO:0000256" key="4">
    <source>
        <dbReference type="ARBA" id="ARBA00023054"/>
    </source>
</evidence>
<dbReference type="EMBL" id="CAEY01000925">
    <property type="status" value="NOT_ANNOTATED_CDS"/>
    <property type="molecule type" value="Genomic_DNA"/>
</dbReference>
<sequence>MSNYGEREGIQRQIQKDWANREYIWLICGSINKIADFLNSFDMSSRGKLNQLNERLTILERKVDYIEAKISKGETLN</sequence>
<evidence type="ECO:0000256" key="2">
    <source>
        <dbReference type="ARBA" id="ARBA00005620"/>
    </source>
</evidence>
<accession>T1L229</accession>
<dbReference type="eggNOG" id="ENOG502S3PY">
    <property type="taxonomic scope" value="Eukaryota"/>
</dbReference>
<name>T1L229_TETUR</name>
<dbReference type="EnsemblMetazoa" id="tetur32g01810.1">
    <property type="protein sequence ID" value="tetur32g01810.1"/>
    <property type="gene ID" value="tetur32g01810"/>
</dbReference>
<reference evidence="7" key="1">
    <citation type="submission" date="2011-08" db="EMBL/GenBank/DDBJ databases">
        <authorList>
            <person name="Rombauts S."/>
        </authorList>
    </citation>
    <scope>NUCLEOTIDE SEQUENCE</scope>
    <source>
        <strain evidence="7">London</strain>
    </source>
</reference>
<dbReference type="PANTHER" id="PTHR33668">
    <property type="entry name" value="PROTEIN BRICK1"/>
    <property type="match status" value="1"/>
</dbReference>
<evidence type="ECO:0000256" key="3">
    <source>
        <dbReference type="ARBA" id="ARBA00022490"/>
    </source>
</evidence>
<dbReference type="InterPro" id="IPR033378">
    <property type="entry name" value="BRICK1"/>
</dbReference>
<reference evidence="6" key="2">
    <citation type="submission" date="2015-06" db="UniProtKB">
        <authorList>
            <consortium name="EnsemblMetazoa"/>
        </authorList>
    </citation>
    <scope>IDENTIFICATION</scope>
</reference>
<comment type="subcellular location">
    <subcellularLocation>
        <location evidence="1">Cytoplasm</location>
        <location evidence="1">Cytoskeleton</location>
    </subcellularLocation>
</comment>
<dbReference type="PANTHER" id="PTHR33668:SF1">
    <property type="entry name" value="PROTEIN BRICK1"/>
    <property type="match status" value="1"/>
</dbReference>
<dbReference type="HOGENOM" id="CLU_175202_0_0_1"/>
<comment type="similarity">
    <text evidence="2">Belongs to the BRK1 family.</text>
</comment>
<dbReference type="GO" id="GO:0005856">
    <property type="term" value="C:cytoskeleton"/>
    <property type="evidence" value="ECO:0007669"/>
    <property type="project" value="UniProtKB-SubCell"/>
</dbReference>
<protein>
    <submittedName>
        <fullName evidence="6">Uncharacterized protein</fullName>
    </submittedName>
</protein>
<dbReference type="GO" id="GO:0008064">
    <property type="term" value="P:regulation of actin polymerization or depolymerization"/>
    <property type="evidence" value="ECO:0007669"/>
    <property type="project" value="TreeGrafter"/>
</dbReference>
<evidence type="ECO:0000256" key="1">
    <source>
        <dbReference type="ARBA" id="ARBA00004245"/>
    </source>
</evidence>
<evidence type="ECO:0000256" key="5">
    <source>
        <dbReference type="ARBA" id="ARBA00023212"/>
    </source>
</evidence>
<dbReference type="Gene3D" id="1.20.5.110">
    <property type="match status" value="1"/>
</dbReference>
<keyword evidence="3" id="KW-0963">Cytoplasm</keyword>
<dbReference type="GO" id="GO:0048870">
    <property type="term" value="P:cell motility"/>
    <property type="evidence" value="ECO:0007669"/>
    <property type="project" value="TreeGrafter"/>
</dbReference>
<dbReference type="AlphaFoldDB" id="T1L229"/>
<dbReference type="GO" id="GO:0031209">
    <property type="term" value="C:SCAR complex"/>
    <property type="evidence" value="ECO:0007669"/>
    <property type="project" value="InterPro"/>
</dbReference>
<dbReference type="GO" id="GO:0044877">
    <property type="term" value="F:protein-containing complex binding"/>
    <property type="evidence" value="ECO:0007669"/>
    <property type="project" value="InterPro"/>
</dbReference>
<keyword evidence="5" id="KW-0206">Cytoskeleton</keyword>
<organism evidence="6 7">
    <name type="scientific">Tetranychus urticae</name>
    <name type="common">Two-spotted spider mite</name>
    <dbReference type="NCBI Taxonomy" id="32264"/>
    <lineage>
        <taxon>Eukaryota</taxon>
        <taxon>Metazoa</taxon>
        <taxon>Ecdysozoa</taxon>
        <taxon>Arthropoda</taxon>
        <taxon>Chelicerata</taxon>
        <taxon>Arachnida</taxon>
        <taxon>Acari</taxon>
        <taxon>Acariformes</taxon>
        <taxon>Trombidiformes</taxon>
        <taxon>Prostigmata</taxon>
        <taxon>Eleutherengona</taxon>
        <taxon>Raphignathae</taxon>
        <taxon>Tetranychoidea</taxon>
        <taxon>Tetranychidae</taxon>
        <taxon>Tetranychus</taxon>
    </lineage>
</organism>
<evidence type="ECO:0000313" key="7">
    <source>
        <dbReference type="Proteomes" id="UP000015104"/>
    </source>
</evidence>
<dbReference type="GO" id="GO:0007015">
    <property type="term" value="P:actin filament organization"/>
    <property type="evidence" value="ECO:0007669"/>
    <property type="project" value="InterPro"/>
</dbReference>
<dbReference type="STRING" id="32264.T1L229"/>
<proteinExistence type="inferred from homology"/>